<evidence type="ECO:0000256" key="2">
    <source>
        <dbReference type="SAM" id="Phobius"/>
    </source>
</evidence>
<keyword evidence="2" id="KW-0812">Transmembrane</keyword>
<feature type="transmembrane region" description="Helical" evidence="2">
    <location>
        <begin position="207"/>
        <end position="226"/>
    </location>
</feature>
<accession>A0A075H184</accession>
<dbReference type="EMBL" id="KF900845">
    <property type="protein sequence ID" value="AIF08900.1"/>
    <property type="molecule type" value="Genomic_DNA"/>
</dbReference>
<evidence type="ECO:0000313" key="3">
    <source>
        <dbReference type="EMBL" id="AIF08900.1"/>
    </source>
</evidence>
<protein>
    <recommendedName>
        <fullName evidence="4">DUF2085 domain-containing protein</fullName>
    </recommendedName>
</protein>
<proteinExistence type="predicted"/>
<dbReference type="Pfam" id="PF09858">
    <property type="entry name" value="DUF2085"/>
    <property type="match status" value="1"/>
</dbReference>
<reference evidence="3" key="1">
    <citation type="journal article" date="2014" name="Genome Biol. Evol.">
        <title>Pangenome evidence for extensive interdomain horizontal transfer affecting lineage core and shell genes in uncultured planktonic thaumarchaeota and euryarchaeota.</title>
        <authorList>
            <person name="Deschamps P."/>
            <person name="Zivanovic Y."/>
            <person name="Moreira D."/>
            <person name="Rodriguez-Valera F."/>
            <person name="Lopez-Garcia P."/>
        </authorList>
    </citation>
    <scope>NUCLEOTIDE SEQUENCE</scope>
</reference>
<dbReference type="AlphaFoldDB" id="A0A075H184"/>
<feature type="region of interest" description="Disordered" evidence="1">
    <location>
        <begin position="250"/>
        <end position="287"/>
    </location>
</feature>
<sequence length="287" mass="31394">MAERSGLDDRNREVKVAYWVMGLSLGYLIASFLVPALLPTGTIPELSGRANLFDYATDESWGNKPHPEGASMGHDQSEHGGKFSWLELDPFSAFVYGFGDINCHQKYERSWTINDNQMPVCTRDIGIFAGIAFAALLFSRRGANRWTIRDTILSIFPDERVEWCYLPDRRFLVAFGGIALLLVPTALDGGIQAITDYESTNLKRLVTGFPMGIGIGILFSALFSAHPKSFGFDAGRVLLPLNARLVPSTEEPATADELVENGSAASEIDSDATQSKTADDDSSDGEE</sequence>
<dbReference type="InterPro" id="IPR019206">
    <property type="entry name" value="DUF2085_TM"/>
</dbReference>
<name>A0A075H184_9EURY</name>
<evidence type="ECO:0000256" key="1">
    <source>
        <dbReference type="SAM" id="MobiDB-lite"/>
    </source>
</evidence>
<keyword evidence="2" id="KW-0472">Membrane</keyword>
<feature type="transmembrane region" description="Helical" evidence="2">
    <location>
        <begin position="125"/>
        <end position="143"/>
    </location>
</feature>
<organism evidence="3">
    <name type="scientific">uncultured marine group II/III euryarchaeote KM3_33_F08</name>
    <dbReference type="NCBI Taxonomy" id="1456435"/>
    <lineage>
        <taxon>Archaea</taxon>
        <taxon>Methanobacteriati</taxon>
        <taxon>Methanobacteriota</taxon>
        <taxon>environmental samples</taxon>
    </lineage>
</organism>
<keyword evidence="2" id="KW-1133">Transmembrane helix</keyword>
<feature type="transmembrane region" description="Helical" evidence="2">
    <location>
        <begin position="170"/>
        <end position="187"/>
    </location>
</feature>
<feature type="transmembrane region" description="Helical" evidence="2">
    <location>
        <begin position="16"/>
        <end position="38"/>
    </location>
</feature>
<evidence type="ECO:0008006" key="4">
    <source>
        <dbReference type="Google" id="ProtNLM"/>
    </source>
</evidence>